<comment type="caution">
    <text evidence="2">The sequence shown here is derived from an EMBL/GenBank/DDBJ whole genome shotgun (WGS) entry which is preliminary data.</text>
</comment>
<keyword evidence="1" id="KW-0472">Membrane</keyword>
<keyword evidence="1" id="KW-1133">Transmembrane helix</keyword>
<name>A0A942YMV5_9BACI</name>
<dbReference type="EMBL" id="JAGYPJ010000001">
    <property type="protein sequence ID" value="MBS4201904.1"/>
    <property type="molecule type" value="Genomic_DNA"/>
</dbReference>
<sequence>MMNELKVYVDHLFRKYKHHRNINELKEEILGNLEAKVSHLLAEGENETSAIAKAKSSITNIDDLIDSNMSVKINQFWFKAYQIAFLYVIVAWIITIPFTIVGIGFLMNFMLFLVVLVLLIVYLILGKILKSKKEKISQLNIVSFVKTKKVIWLLWALFIVVTWGCITAILFGSNIWFARPIHIDGPYQFGVLIARYALPFISIIIPLIFTAWEKLITQFEAGELHE</sequence>
<gene>
    <name evidence="2" type="ORF">KHA93_20060</name>
</gene>
<feature type="transmembrane region" description="Helical" evidence="1">
    <location>
        <begin position="189"/>
        <end position="209"/>
    </location>
</feature>
<organism evidence="2 3">
    <name type="scientific">Lederbergia citrisecunda</name>
    <dbReference type="NCBI Taxonomy" id="2833583"/>
    <lineage>
        <taxon>Bacteria</taxon>
        <taxon>Bacillati</taxon>
        <taxon>Bacillota</taxon>
        <taxon>Bacilli</taxon>
        <taxon>Bacillales</taxon>
        <taxon>Bacillaceae</taxon>
        <taxon>Lederbergia</taxon>
    </lineage>
</organism>
<feature type="transmembrane region" description="Helical" evidence="1">
    <location>
        <begin position="109"/>
        <end position="129"/>
    </location>
</feature>
<feature type="transmembrane region" description="Helical" evidence="1">
    <location>
        <begin position="84"/>
        <end position="103"/>
    </location>
</feature>
<keyword evidence="3" id="KW-1185">Reference proteome</keyword>
<feature type="transmembrane region" description="Helical" evidence="1">
    <location>
        <begin position="150"/>
        <end position="177"/>
    </location>
</feature>
<dbReference type="Proteomes" id="UP000682713">
    <property type="component" value="Unassembled WGS sequence"/>
</dbReference>
<dbReference type="AlphaFoldDB" id="A0A942YMV5"/>
<evidence type="ECO:0000313" key="3">
    <source>
        <dbReference type="Proteomes" id="UP000682713"/>
    </source>
</evidence>
<protein>
    <submittedName>
        <fullName evidence="2">Uncharacterized protein</fullName>
    </submittedName>
</protein>
<evidence type="ECO:0000313" key="2">
    <source>
        <dbReference type="EMBL" id="MBS4201904.1"/>
    </source>
</evidence>
<reference evidence="2 3" key="1">
    <citation type="submission" date="2021-05" db="EMBL/GenBank/DDBJ databases">
        <title>Novel Bacillus species.</title>
        <authorList>
            <person name="Liu G."/>
        </authorList>
    </citation>
    <scope>NUCLEOTIDE SEQUENCE [LARGE SCALE GENOMIC DNA]</scope>
    <source>
        <strain evidence="2 3">FJAT-49732</strain>
    </source>
</reference>
<accession>A0A942YMV5</accession>
<keyword evidence="1" id="KW-0812">Transmembrane</keyword>
<evidence type="ECO:0000256" key="1">
    <source>
        <dbReference type="SAM" id="Phobius"/>
    </source>
</evidence>
<dbReference type="RefSeq" id="WP_213112334.1">
    <property type="nucleotide sequence ID" value="NZ_JAGYPJ010000001.1"/>
</dbReference>
<proteinExistence type="predicted"/>